<feature type="transmembrane region" description="Helical" evidence="7">
    <location>
        <begin position="35"/>
        <end position="58"/>
    </location>
</feature>
<feature type="transmembrane region" description="Helical" evidence="7">
    <location>
        <begin position="148"/>
        <end position="168"/>
    </location>
</feature>
<dbReference type="STRING" id="587636.SAMN05216199_4042"/>
<dbReference type="AlphaFoldDB" id="A0A1H9XN49"/>
<evidence type="ECO:0000256" key="1">
    <source>
        <dbReference type="ARBA" id="ARBA00004651"/>
    </source>
</evidence>
<evidence type="ECO:0000256" key="6">
    <source>
        <dbReference type="SAM" id="MobiDB-lite"/>
    </source>
</evidence>
<feature type="compositionally biased region" description="Acidic residues" evidence="6">
    <location>
        <begin position="331"/>
        <end position="351"/>
    </location>
</feature>
<reference evidence="9" key="1">
    <citation type="submission" date="2016-10" db="EMBL/GenBank/DDBJ databases">
        <authorList>
            <person name="Varghese N."/>
            <person name="Submissions S."/>
        </authorList>
    </citation>
    <scope>NUCLEOTIDE SEQUENCE [LARGE SCALE GENOMIC DNA]</scope>
    <source>
        <strain evidence="9">CGMCC 1.6963</strain>
    </source>
</reference>
<evidence type="ECO:0000313" key="9">
    <source>
        <dbReference type="Proteomes" id="UP000199019"/>
    </source>
</evidence>
<dbReference type="Proteomes" id="UP000199019">
    <property type="component" value="Unassembled WGS sequence"/>
</dbReference>
<dbReference type="GO" id="GO:0005886">
    <property type="term" value="C:plasma membrane"/>
    <property type="evidence" value="ECO:0007669"/>
    <property type="project" value="UniProtKB-SubCell"/>
</dbReference>
<evidence type="ECO:0000256" key="4">
    <source>
        <dbReference type="ARBA" id="ARBA00022989"/>
    </source>
</evidence>
<evidence type="ECO:0000256" key="5">
    <source>
        <dbReference type="ARBA" id="ARBA00023136"/>
    </source>
</evidence>
<keyword evidence="2" id="KW-1003">Cell membrane</keyword>
<proteinExistence type="predicted"/>
<evidence type="ECO:0000256" key="2">
    <source>
        <dbReference type="ARBA" id="ARBA00022475"/>
    </source>
</evidence>
<feature type="transmembrane region" description="Helical" evidence="7">
    <location>
        <begin position="70"/>
        <end position="97"/>
    </location>
</feature>
<sequence length="389" mass="40377">MVLGLGLAASLLVWGLPYFAKTSWAEVFTVLGSVPLATAAGLMLLVLMGLWSYTFTLTGSLHGLRHYQALIVNVAGSAVGNLLPGGGAAGLAATYTICRSWGFSRRDISTSAIVTGVWNVMARIVLPVIAIVGLFSGAENIPRALADAALAATISGVAIIAVFVSVLASERAALVVGQGIDKVIRPLTHRSGRGSAMSVRALVIDLRARINDIVRTGWLKLTLGLVGYFTVYFVLFVLCLRITDVDMFYGQAFAAYAIGRLLTAVGVTPGGLGVTELATAAALVAWGAHPANATAAVVLFSVYTHLMEIPLGAIGWLAWLASPKKEPPEDHPEEEAPVDHPEEEAPQDDSEKEAPAATETPASSASPATTSPDGGPGASGPGRPPRHPG</sequence>
<keyword evidence="5 7" id="KW-0472">Membrane</keyword>
<evidence type="ECO:0000313" key="8">
    <source>
        <dbReference type="EMBL" id="SES47267.1"/>
    </source>
</evidence>
<protein>
    <submittedName>
        <fullName evidence="8">Uncharacterized membrane protein YbhN, UPF0104 family</fullName>
    </submittedName>
</protein>
<feature type="transmembrane region" description="Helical" evidence="7">
    <location>
        <begin position="117"/>
        <end position="136"/>
    </location>
</feature>
<keyword evidence="9" id="KW-1185">Reference proteome</keyword>
<evidence type="ECO:0000256" key="3">
    <source>
        <dbReference type="ARBA" id="ARBA00022692"/>
    </source>
</evidence>
<dbReference type="EMBL" id="FOHB01000009">
    <property type="protein sequence ID" value="SES47267.1"/>
    <property type="molecule type" value="Genomic_DNA"/>
</dbReference>
<feature type="compositionally biased region" description="Low complexity" evidence="6">
    <location>
        <begin position="355"/>
        <end position="373"/>
    </location>
</feature>
<keyword evidence="4 7" id="KW-1133">Transmembrane helix</keyword>
<feature type="region of interest" description="Disordered" evidence="6">
    <location>
        <begin position="324"/>
        <end position="389"/>
    </location>
</feature>
<accession>A0A1H9XN49</accession>
<evidence type="ECO:0000256" key="7">
    <source>
        <dbReference type="SAM" id="Phobius"/>
    </source>
</evidence>
<organism evidence="8 9">
    <name type="scientific">Pedococcus cremeus</name>
    <dbReference type="NCBI Taxonomy" id="587636"/>
    <lineage>
        <taxon>Bacteria</taxon>
        <taxon>Bacillati</taxon>
        <taxon>Actinomycetota</taxon>
        <taxon>Actinomycetes</taxon>
        <taxon>Micrococcales</taxon>
        <taxon>Intrasporangiaceae</taxon>
        <taxon>Pedococcus</taxon>
    </lineage>
</organism>
<dbReference type="InterPro" id="IPR022791">
    <property type="entry name" value="L-PG_synthase/AglD"/>
</dbReference>
<feature type="transmembrane region" description="Helical" evidence="7">
    <location>
        <begin position="221"/>
        <end position="240"/>
    </location>
</feature>
<dbReference type="Pfam" id="PF03706">
    <property type="entry name" value="LPG_synthase_TM"/>
    <property type="match status" value="1"/>
</dbReference>
<name>A0A1H9XN49_9MICO</name>
<keyword evidence="3 7" id="KW-0812">Transmembrane</keyword>
<comment type="subcellular location">
    <subcellularLocation>
        <location evidence="1">Cell membrane</location>
        <topology evidence="1">Multi-pass membrane protein</topology>
    </subcellularLocation>
</comment>
<feature type="transmembrane region" description="Helical" evidence="7">
    <location>
        <begin position="293"/>
        <end position="319"/>
    </location>
</feature>
<gene>
    <name evidence="8" type="ORF">SAMN05216199_4042</name>
</gene>
<feature type="transmembrane region" description="Helical" evidence="7">
    <location>
        <begin position="261"/>
        <end position="287"/>
    </location>
</feature>